<dbReference type="EMBL" id="CAXKWB010004589">
    <property type="protein sequence ID" value="CAL4074343.1"/>
    <property type="molecule type" value="Genomic_DNA"/>
</dbReference>
<dbReference type="Gene3D" id="3.30.40.10">
    <property type="entry name" value="Zinc/RING finger domain, C3HC4 (zinc finger)"/>
    <property type="match status" value="1"/>
</dbReference>
<proteinExistence type="predicted"/>
<feature type="transmembrane region" description="Helical" evidence="5">
    <location>
        <begin position="609"/>
        <end position="630"/>
    </location>
</feature>
<feature type="domain" description="RING-CH-type" evidence="6">
    <location>
        <begin position="524"/>
        <end position="593"/>
    </location>
</feature>
<feature type="compositionally biased region" description="Low complexity" evidence="4">
    <location>
        <begin position="345"/>
        <end position="375"/>
    </location>
</feature>
<dbReference type="Proteomes" id="UP001497623">
    <property type="component" value="Unassembled WGS sequence"/>
</dbReference>
<organism evidence="7 8">
    <name type="scientific">Meganyctiphanes norvegica</name>
    <name type="common">Northern krill</name>
    <name type="synonym">Thysanopoda norvegica</name>
    <dbReference type="NCBI Taxonomy" id="48144"/>
    <lineage>
        <taxon>Eukaryota</taxon>
        <taxon>Metazoa</taxon>
        <taxon>Ecdysozoa</taxon>
        <taxon>Arthropoda</taxon>
        <taxon>Crustacea</taxon>
        <taxon>Multicrustacea</taxon>
        <taxon>Malacostraca</taxon>
        <taxon>Eumalacostraca</taxon>
        <taxon>Eucarida</taxon>
        <taxon>Euphausiacea</taxon>
        <taxon>Euphausiidae</taxon>
        <taxon>Meganyctiphanes</taxon>
    </lineage>
</organism>
<dbReference type="SMART" id="SM00744">
    <property type="entry name" value="RINGv"/>
    <property type="match status" value="1"/>
</dbReference>
<dbReference type="SUPFAM" id="SSF57850">
    <property type="entry name" value="RING/U-box"/>
    <property type="match status" value="1"/>
</dbReference>
<keyword evidence="1" id="KW-0479">Metal-binding</keyword>
<dbReference type="InterPro" id="IPR013083">
    <property type="entry name" value="Znf_RING/FYVE/PHD"/>
</dbReference>
<feature type="transmembrane region" description="Helical" evidence="5">
    <location>
        <begin position="269"/>
        <end position="292"/>
    </location>
</feature>
<feature type="transmembrane region" description="Helical" evidence="5">
    <location>
        <begin position="167"/>
        <end position="185"/>
    </location>
</feature>
<evidence type="ECO:0000256" key="2">
    <source>
        <dbReference type="ARBA" id="ARBA00022771"/>
    </source>
</evidence>
<name>A0AAV2Q9K2_MEGNR</name>
<comment type="caution">
    <text evidence="7">The sequence shown here is derived from an EMBL/GenBank/DDBJ whole genome shotgun (WGS) entry which is preliminary data.</text>
</comment>
<keyword evidence="2" id="KW-0863">Zinc-finger</keyword>
<dbReference type="Gene3D" id="2.60.120.260">
    <property type="entry name" value="Galactose-binding domain-like"/>
    <property type="match status" value="1"/>
</dbReference>
<evidence type="ECO:0000256" key="1">
    <source>
        <dbReference type="ARBA" id="ARBA00022723"/>
    </source>
</evidence>
<dbReference type="PANTHER" id="PTHR20893:SF2">
    <property type="entry name" value="LD08641P"/>
    <property type="match status" value="1"/>
</dbReference>
<keyword evidence="3" id="KW-0862">Zinc</keyword>
<dbReference type="Pfam" id="PF12906">
    <property type="entry name" value="RINGv"/>
    <property type="match status" value="1"/>
</dbReference>
<dbReference type="InterPro" id="IPR011016">
    <property type="entry name" value="Znf_RING-CH"/>
</dbReference>
<evidence type="ECO:0000313" key="8">
    <source>
        <dbReference type="Proteomes" id="UP001497623"/>
    </source>
</evidence>
<dbReference type="GO" id="GO:0008270">
    <property type="term" value="F:zinc ion binding"/>
    <property type="evidence" value="ECO:0007669"/>
    <property type="project" value="UniProtKB-KW"/>
</dbReference>
<feature type="transmembrane region" description="Helical" evidence="5">
    <location>
        <begin position="432"/>
        <end position="454"/>
    </location>
</feature>
<feature type="region of interest" description="Disordered" evidence="4">
    <location>
        <begin position="320"/>
        <end position="395"/>
    </location>
</feature>
<evidence type="ECO:0000256" key="3">
    <source>
        <dbReference type="ARBA" id="ARBA00022833"/>
    </source>
</evidence>
<dbReference type="PANTHER" id="PTHR20893">
    <property type="entry name" value="LD08641P"/>
    <property type="match status" value="1"/>
</dbReference>
<evidence type="ECO:0000256" key="4">
    <source>
        <dbReference type="SAM" id="MobiDB-lite"/>
    </source>
</evidence>
<feature type="transmembrane region" description="Helical" evidence="5">
    <location>
        <begin position="119"/>
        <end position="146"/>
    </location>
</feature>
<feature type="transmembrane region" description="Helical" evidence="5">
    <location>
        <begin position="197"/>
        <end position="217"/>
    </location>
</feature>
<feature type="transmembrane region" description="Helical" evidence="5">
    <location>
        <begin position="636"/>
        <end position="657"/>
    </location>
</feature>
<keyword evidence="5" id="KW-1133">Transmembrane helix</keyword>
<feature type="compositionally biased region" description="Low complexity" evidence="4">
    <location>
        <begin position="326"/>
        <end position="337"/>
    </location>
</feature>
<protein>
    <recommendedName>
        <fullName evidence="6">RING-CH-type domain-containing protein</fullName>
    </recommendedName>
</protein>
<dbReference type="PROSITE" id="PS00022">
    <property type="entry name" value="EGF_1"/>
    <property type="match status" value="1"/>
</dbReference>
<feature type="transmembrane region" description="Helical" evidence="5">
    <location>
        <begin position="237"/>
        <end position="257"/>
    </location>
</feature>
<sequence>MTLGSSPPEGVAPGLLLGPNSIDQNHGYIKTVTTASDLSVSPLHTEAQLPSAGVSTPHPTQELNFSQVIYSSLLGLVNRVMSSNDSNCQDNCSGHGECLNGTCVCLVQYEGDGCTEPNLAYFVSFATIFYLIACVCLAQLVVCVRAEYMRLKTPSLRRACRVTTQKMLYVIIFIGAALRGAYFSSPSNADLPLSNSFMGAFYPIILTGGSLIVCFWAEAFHLQDIRCERPRFLSKSFMGFLIFNIITYSLLLAEILLTKKSENEEDRSFLTHVFNGCYAVLLFIVVVFFLIYGVEVYFKVRGGFVNDTLIVGNVHSRTPATQVEASTSRSSLQTQSTDATTQLLPATTPTTSSPSPSPSSTPSTSSAIKSSPDSPCKASLLEEEPEPSDSSPQRLVQSTTAHQFNGGFGNLTTMATRRSVDTSQLNQSRFGLVFQAIMLLITVCFLFSDVLGGFWKNRVPLISRNAYDILFRIVELGVALWFPCVLWNSMSPEQLWILNPKKILKKLDIERTLELGQNINKCVSGTDSSAECWICYDTERVDAGPLIQPCDCRGDVRAVHHDCLRKWLMECAENQAAAENLSCKVCGTTYELERGRAWWIGQGFTTRHWLQTATHVTVMCATVAGAWAVIQMYEDAYIRTLAAGLSLLILYVCLRFLGFNTFNAYNRARYSAVKILGRRFNSPREQQNCSTAAIAGTSGQYRSTQGDVAIISSEITVDINATGIPKILPEATI</sequence>
<evidence type="ECO:0000256" key="5">
    <source>
        <dbReference type="SAM" id="Phobius"/>
    </source>
</evidence>
<gene>
    <name evidence="7" type="ORF">MNOR_LOCUS9473</name>
</gene>
<keyword evidence="8" id="KW-1185">Reference proteome</keyword>
<dbReference type="AlphaFoldDB" id="A0AAV2Q9K2"/>
<keyword evidence="5" id="KW-0812">Transmembrane</keyword>
<dbReference type="CDD" id="cd16495">
    <property type="entry name" value="RING_CH-C4HC3_MARCH"/>
    <property type="match status" value="1"/>
</dbReference>
<dbReference type="InterPro" id="IPR000742">
    <property type="entry name" value="EGF"/>
</dbReference>
<keyword evidence="5" id="KW-0472">Membrane</keyword>
<dbReference type="PROSITE" id="PS51292">
    <property type="entry name" value="ZF_RING_CH"/>
    <property type="match status" value="1"/>
</dbReference>
<accession>A0AAV2Q9K2</accession>
<reference evidence="7 8" key="1">
    <citation type="submission" date="2024-05" db="EMBL/GenBank/DDBJ databases">
        <authorList>
            <person name="Wallberg A."/>
        </authorList>
    </citation>
    <scope>NUCLEOTIDE SEQUENCE [LARGE SCALE GENOMIC DNA]</scope>
</reference>
<feature type="transmembrane region" description="Helical" evidence="5">
    <location>
        <begin position="469"/>
        <end position="487"/>
    </location>
</feature>
<evidence type="ECO:0000259" key="6">
    <source>
        <dbReference type="PROSITE" id="PS51292"/>
    </source>
</evidence>
<evidence type="ECO:0000313" key="7">
    <source>
        <dbReference type="EMBL" id="CAL4074343.1"/>
    </source>
</evidence>